<reference evidence="17 18" key="1">
    <citation type="submission" date="2016-11" db="EMBL/GenBank/DDBJ databases">
        <title>Complete genome sequencing of Virgibacillus halodenitrificans PDB-F2.</title>
        <authorList>
            <person name="Sun Z."/>
            <person name="Zhou Y."/>
            <person name="Li H."/>
        </authorList>
    </citation>
    <scope>NUCLEOTIDE SEQUENCE [LARGE SCALE GENOMIC DNA]</scope>
    <source>
        <strain evidence="17 18">PDB-F2</strain>
    </source>
</reference>
<dbReference type="InterPro" id="IPR049704">
    <property type="entry name" value="Aminotrans_3_PPA_site"/>
</dbReference>
<evidence type="ECO:0000256" key="13">
    <source>
        <dbReference type="ARBA" id="ARBA00031787"/>
    </source>
</evidence>
<evidence type="ECO:0000256" key="11">
    <source>
        <dbReference type="ARBA" id="ARBA00030204"/>
    </source>
</evidence>
<dbReference type="SUPFAM" id="SSF53383">
    <property type="entry name" value="PLP-dependent transferases"/>
    <property type="match status" value="1"/>
</dbReference>
<dbReference type="FunFam" id="3.40.640.10:FF:000013">
    <property type="entry name" value="4-aminobutyrate aminotransferase"/>
    <property type="match status" value="1"/>
</dbReference>
<dbReference type="InterPro" id="IPR004632">
    <property type="entry name" value="4NH2But_aminotransferase_bac"/>
</dbReference>
<evidence type="ECO:0000256" key="16">
    <source>
        <dbReference type="RuleBase" id="RU003560"/>
    </source>
</evidence>
<comment type="catalytic activity">
    <reaction evidence="14">
        <text>4-aminobutanoate + 2-oxoglutarate = succinate semialdehyde + L-glutamate</text>
        <dbReference type="Rhea" id="RHEA:23352"/>
        <dbReference type="ChEBI" id="CHEBI:16810"/>
        <dbReference type="ChEBI" id="CHEBI:29985"/>
        <dbReference type="ChEBI" id="CHEBI:57706"/>
        <dbReference type="ChEBI" id="CHEBI:59888"/>
        <dbReference type="EC" id="2.6.1.19"/>
    </reaction>
</comment>
<proteinExistence type="inferred from homology"/>
<dbReference type="GeneID" id="71515544"/>
<dbReference type="KEGG" id="vhl:BME96_14115"/>
<evidence type="ECO:0000256" key="8">
    <source>
        <dbReference type="ARBA" id="ARBA00022679"/>
    </source>
</evidence>
<dbReference type="InterPro" id="IPR015422">
    <property type="entry name" value="PyrdxlP-dep_Trfase_small"/>
</dbReference>
<dbReference type="GO" id="GO:0042802">
    <property type="term" value="F:identical protein binding"/>
    <property type="evidence" value="ECO:0007669"/>
    <property type="project" value="TreeGrafter"/>
</dbReference>
<dbReference type="RefSeq" id="WP_071649373.1">
    <property type="nucleotide sequence ID" value="NZ_CP017962.1"/>
</dbReference>
<dbReference type="InterPro" id="IPR050103">
    <property type="entry name" value="Class-III_PLP-dep_AT"/>
</dbReference>
<comment type="pathway">
    <text evidence="3">Amino-acid degradation; 4-aminobutanoate degradation.</text>
</comment>
<comment type="catalytic activity">
    <reaction evidence="1">
        <text>(S)-3-amino-2-methylpropanoate + 2-oxoglutarate = 2-methyl-3-oxopropanoate + L-glutamate</text>
        <dbReference type="Rhea" id="RHEA:13993"/>
        <dbReference type="ChEBI" id="CHEBI:16810"/>
        <dbReference type="ChEBI" id="CHEBI:29985"/>
        <dbReference type="ChEBI" id="CHEBI:57700"/>
        <dbReference type="ChEBI" id="CHEBI:58655"/>
        <dbReference type="EC" id="2.6.1.22"/>
    </reaction>
</comment>
<dbReference type="PIRSF" id="PIRSF000521">
    <property type="entry name" value="Transaminase_4ab_Lys_Orn"/>
    <property type="match status" value="1"/>
</dbReference>
<evidence type="ECO:0000256" key="4">
    <source>
        <dbReference type="ARBA" id="ARBA00008954"/>
    </source>
</evidence>
<evidence type="ECO:0000256" key="5">
    <source>
        <dbReference type="ARBA" id="ARBA00012876"/>
    </source>
</evidence>
<dbReference type="GO" id="GO:0047298">
    <property type="term" value="F:(S)-3-amino-2-methylpropionate transaminase activity"/>
    <property type="evidence" value="ECO:0007669"/>
    <property type="project" value="UniProtKB-EC"/>
</dbReference>
<evidence type="ECO:0000256" key="9">
    <source>
        <dbReference type="ARBA" id="ARBA00022898"/>
    </source>
</evidence>
<dbReference type="CDD" id="cd00610">
    <property type="entry name" value="OAT_like"/>
    <property type="match status" value="1"/>
</dbReference>
<gene>
    <name evidence="17" type="ORF">BME96_14115</name>
</gene>
<dbReference type="EC" id="2.6.1.19" evidence="6"/>
<dbReference type="InterPro" id="IPR015421">
    <property type="entry name" value="PyrdxlP-dep_Trfase_major"/>
</dbReference>
<keyword evidence="9 16" id="KW-0663">Pyridoxal phosphate</keyword>
<comment type="similarity">
    <text evidence="4 16">Belongs to the class-III pyridoxal-phosphate-dependent aminotransferase family.</text>
</comment>
<keyword evidence="8" id="KW-0808">Transferase</keyword>
<dbReference type="PANTHER" id="PTHR11986:SF58">
    <property type="entry name" value="LEUCINE_METHIONINE RACEMASE"/>
    <property type="match status" value="1"/>
</dbReference>
<sequence>MARVFANVKTKLPGPKAKELLQRRLDIVPNGVSYGIPTFVKTAKGALLEDVDGNSFIDFAGAIGTINAGHCHDTVVTALHEQVDNYIHTGFNVMMYDPYIEFAEKIANLAPGNFDKKVMFLNSGAEAVENAIKIARKFTNRQAVVSFSGGFHGRTLLAMSLTGKVRPYKYEYGPFAPEIYHAPFPYAYRRPESMSQEAYTTYLLDQLKDFFISEVDPSQVAAIIMEPIQGESGFIIPDKAFVKGVYELCKQHGILFIADEIQTGFGRTGKYFAMEHYEVEPDLITISKSMAAGLPISGVIGRKKIMDHAKSGELGGTYCGSPLGCKAGIAVLDVMEKENLNERAIEIGDKVMKKFEQLYKNYEVIGDYRGLGAMCALEFVEDRESKKPDGNITGRILKEAQNHGLIALKAGFYDNVVRLLMPLVITDEQLEEGLDILEAAIKATVNEAVQN</sequence>
<dbReference type="NCBIfam" id="NF005376">
    <property type="entry name" value="PRK06918.1"/>
    <property type="match status" value="1"/>
</dbReference>
<dbReference type="EC" id="2.6.1.22" evidence="5"/>
<evidence type="ECO:0000256" key="3">
    <source>
        <dbReference type="ARBA" id="ARBA00005176"/>
    </source>
</evidence>
<evidence type="ECO:0000256" key="12">
    <source>
        <dbReference type="ARBA" id="ARBA00030857"/>
    </source>
</evidence>
<dbReference type="GO" id="GO:0009448">
    <property type="term" value="P:gamma-aminobutyric acid metabolic process"/>
    <property type="evidence" value="ECO:0007669"/>
    <property type="project" value="InterPro"/>
</dbReference>
<dbReference type="InterPro" id="IPR005814">
    <property type="entry name" value="Aminotrans_3"/>
</dbReference>
<name>A0AAC9J1N1_VIRHA</name>
<dbReference type="Pfam" id="PF00202">
    <property type="entry name" value="Aminotran_3"/>
    <property type="match status" value="1"/>
</dbReference>
<evidence type="ECO:0000256" key="7">
    <source>
        <dbReference type="ARBA" id="ARBA00022576"/>
    </source>
</evidence>
<dbReference type="GO" id="GO:0034386">
    <property type="term" value="F:4-aminobutyrate:2-oxoglutarate transaminase activity"/>
    <property type="evidence" value="ECO:0007669"/>
    <property type="project" value="UniProtKB-EC"/>
</dbReference>
<accession>A0AAC9J1N1</accession>
<evidence type="ECO:0000313" key="18">
    <source>
        <dbReference type="Proteomes" id="UP000182945"/>
    </source>
</evidence>
<dbReference type="InterPro" id="IPR015424">
    <property type="entry name" value="PyrdxlP-dep_Trfase"/>
</dbReference>
<dbReference type="EMBL" id="CP017962">
    <property type="protein sequence ID" value="APC49260.1"/>
    <property type="molecule type" value="Genomic_DNA"/>
</dbReference>
<evidence type="ECO:0000256" key="14">
    <source>
        <dbReference type="ARBA" id="ARBA00048021"/>
    </source>
</evidence>
<dbReference type="Gene3D" id="3.40.640.10">
    <property type="entry name" value="Type I PLP-dependent aspartate aminotransferase-like (Major domain)"/>
    <property type="match status" value="1"/>
</dbReference>
<dbReference type="AlphaFoldDB" id="A0AAC9J1N1"/>
<comment type="cofactor">
    <cofactor evidence="2">
        <name>pyridoxal 5'-phosphate</name>
        <dbReference type="ChEBI" id="CHEBI:597326"/>
    </cofactor>
</comment>
<dbReference type="PROSITE" id="PS00600">
    <property type="entry name" value="AA_TRANSFER_CLASS_3"/>
    <property type="match status" value="1"/>
</dbReference>
<evidence type="ECO:0000256" key="10">
    <source>
        <dbReference type="ARBA" id="ARBA00029760"/>
    </source>
</evidence>
<dbReference type="NCBIfam" id="TIGR00700">
    <property type="entry name" value="GABAtrnsam"/>
    <property type="match status" value="1"/>
</dbReference>
<evidence type="ECO:0000313" key="17">
    <source>
        <dbReference type="EMBL" id="APC49260.1"/>
    </source>
</evidence>
<evidence type="ECO:0000256" key="6">
    <source>
        <dbReference type="ARBA" id="ARBA00012912"/>
    </source>
</evidence>
<dbReference type="Gene3D" id="3.90.1150.10">
    <property type="entry name" value="Aspartate Aminotransferase, domain 1"/>
    <property type="match status" value="1"/>
</dbReference>
<protein>
    <recommendedName>
        <fullName evidence="12">(S)-3-amino-2-methylpropionate transaminase</fullName>
        <ecNumber evidence="6">2.6.1.19</ecNumber>
        <ecNumber evidence="5">2.6.1.22</ecNumber>
    </recommendedName>
    <alternativeName>
        <fullName evidence="13">GABA aminotransferase</fullName>
    </alternativeName>
    <alternativeName>
        <fullName evidence="11">Gamma-amino-N-butyrate transaminase</fullName>
    </alternativeName>
    <alternativeName>
        <fullName evidence="15">Glutamate:succinic semialdehyde transaminase</fullName>
    </alternativeName>
    <alternativeName>
        <fullName evidence="10">L-AIBAT</fullName>
    </alternativeName>
</protein>
<keyword evidence="7" id="KW-0032">Aminotransferase</keyword>
<dbReference type="GO" id="GO:0030170">
    <property type="term" value="F:pyridoxal phosphate binding"/>
    <property type="evidence" value="ECO:0007669"/>
    <property type="project" value="InterPro"/>
</dbReference>
<evidence type="ECO:0000256" key="2">
    <source>
        <dbReference type="ARBA" id="ARBA00001933"/>
    </source>
</evidence>
<evidence type="ECO:0000256" key="15">
    <source>
        <dbReference type="ARBA" id="ARBA00050054"/>
    </source>
</evidence>
<dbReference type="PANTHER" id="PTHR11986">
    <property type="entry name" value="AMINOTRANSFERASE CLASS III"/>
    <property type="match status" value="1"/>
</dbReference>
<evidence type="ECO:0000256" key="1">
    <source>
        <dbReference type="ARBA" id="ARBA00001750"/>
    </source>
</evidence>
<organism evidence="17 18">
    <name type="scientific">Virgibacillus halodenitrificans</name>
    <name type="common">Bacillus halodenitrificans</name>
    <dbReference type="NCBI Taxonomy" id="1482"/>
    <lineage>
        <taxon>Bacteria</taxon>
        <taxon>Bacillati</taxon>
        <taxon>Bacillota</taxon>
        <taxon>Bacilli</taxon>
        <taxon>Bacillales</taxon>
        <taxon>Bacillaceae</taxon>
        <taxon>Virgibacillus</taxon>
    </lineage>
</organism>
<dbReference type="Proteomes" id="UP000182945">
    <property type="component" value="Chromosome"/>
</dbReference>